<dbReference type="OrthoDB" id="1437325at2"/>
<gene>
    <name evidence="1" type="ORF">DPN68_10390</name>
</gene>
<dbReference type="Proteomes" id="UP000253319">
    <property type="component" value="Unassembled WGS sequence"/>
</dbReference>
<accession>A0A365P033</accession>
<dbReference type="Gene3D" id="3.40.30.10">
    <property type="entry name" value="Glutaredoxin"/>
    <property type="match status" value="1"/>
</dbReference>
<organism evidence="1 2">
    <name type="scientific">Flavobacterium tibetense</name>
    <dbReference type="NCBI Taxonomy" id="2233533"/>
    <lineage>
        <taxon>Bacteria</taxon>
        <taxon>Pseudomonadati</taxon>
        <taxon>Bacteroidota</taxon>
        <taxon>Flavobacteriia</taxon>
        <taxon>Flavobacteriales</taxon>
        <taxon>Flavobacteriaceae</taxon>
        <taxon>Flavobacterium</taxon>
    </lineage>
</organism>
<comment type="caution">
    <text evidence="1">The sequence shown here is derived from an EMBL/GenBank/DDBJ whole genome shotgun (WGS) entry which is preliminary data.</text>
</comment>
<name>A0A365P033_9FLAO</name>
<dbReference type="EMBL" id="QLST01000013">
    <property type="protein sequence ID" value="RBA27734.1"/>
    <property type="molecule type" value="Genomic_DNA"/>
</dbReference>
<sequence length="232" mass="26475">MKNKLILGLLFVLPIATYLIFASAKHNSLFLPILFEYQQDLPQDWQTSSGESVQLENKITILGFTGFDIAKNKGNLFNLNQKIYNKYAGFTDFQVVMVAPKGTESDIVAIFEKFKTVSEDLGGWKVVFADPEEIKTYFETLQLIGNLGEDYGTPSVVIIDKNINLRGRKGKNKAGEDEYKDSYNTISAAELHNDMTDDVKILLREYRLALKKNEARKDDFRDKIKENIEKNK</sequence>
<keyword evidence="2" id="KW-1185">Reference proteome</keyword>
<dbReference type="RefSeq" id="WP_113989587.1">
    <property type="nucleotide sequence ID" value="NZ_QLST01000013.1"/>
</dbReference>
<dbReference type="AlphaFoldDB" id="A0A365P033"/>
<evidence type="ECO:0000313" key="2">
    <source>
        <dbReference type="Proteomes" id="UP000253319"/>
    </source>
</evidence>
<proteinExistence type="predicted"/>
<protein>
    <submittedName>
        <fullName evidence="1">Uncharacterized protein</fullName>
    </submittedName>
</protein>
<reference evidence="1 2" key="1">
    <citation type="submission" date="2018-06" db="EMBL/GenBank/DDBJ databases">
        <title>Flavobacterium tibetense sp. nov., isolated from a wetland YonghuCo on Tibetan Plateau.</title>
        <authorList>
            <person name="Xing P."/>
            <person name="Phurbu D."/>
            <person name="Lu H."/>
        </authorList>
    </citation>
    <scope>NUCLEOTIDE SEQUENCE [LARGE SCALE GENOMIC DNA]</scope>
    <source>
        <strain evidence="1 2">YH5</strain>
    </source>
</reference>
<evidence type="ECO:0000313" key="1">
    <source>
        <dbReference type="EMBL" id="RBA27734.1"/>
    </source>
</evidence>